<evidence type="ECO:0000313" key="1">
    <source>
        <dbReference type="EnsemblPlants" id="AVESA.00010b.r2.5DG0948370.1.CDS.1"/>
    </source>
</evidence>
<name>A0ACD5YCB5_AVESA</name>
<dbReference type="Proteomes" id="UP001732700">
    <property type="component" value="Chromosome 5D"/>
</dbReference>
<organism evidence="1 2">
    <name type="scientific">Avena sativa</name>
    <name type="common">Oat</name>
    <dbReference type="NCBI Taxonomy" id="4498"/>
    <lineage>
        <taxon>Eukaryota</taxon>
        <taxon>Viridiplantae</taxon>
        <taxon>Streptophyta</taxon>
        <taxon>Embryophyta</taxon>
        <taxon>Tracheophyta</taxon>
        <taxon>Spermatophyta</taxon>
        <taxon>Magnoliopsida</taxon>
        <taxon>Liliopsida</taxon>
        <taxon>Poales</taxon>
        <taxon>Poaceae</taxon>
        <taxon>BOP clade</taxon>
        <taxon>Pooideae</taxon>
        <taxon>Poodae</taxon>
        <taxon>Poeae</taxon>
        <taxon>Poeae Chloroplast Group 1 (Aveneae type)</taxon>
        <taxon>Aveninae</taxon>
        <taxon>Avena</taxon>
    </lineage>
</organism>
<accession>A0ACD5YCB5</accession>
<protein>
    <submittedName>
        <fullName evidence="1">Uncharacterized protein</fullName>
    </submittedName>
</protein>
<reference evidence="1" key="1">
    <citation type="submission" date="2021-05" db="EMBL/GenBank/DDBJ databases">
        <authorList>
            <person name="Scholz U."/>
            <person name="Mascher M."/>
            <person name="Fiebig A."/>
        </authorList>
    </citation>
    <scope>NUCLEOTIDE SEQUENCE [LARGE SCALE GENOMIC DNA]</scope>
</reference>
<dbReference type="EnsemblPlants" id="AVESA.00010b.r2.5DG0948370.1">
    <property type="protein sequence ID" value="AVESA.00010b.r2.5DG0948370.1.CDS.1"/>
    <property type="gene ID" value="AVESA.00010b.r2.5DG0948370"/>
</dbReference>
<proteinExistence type="predicted"/>
<reference evidence="1" key="2">
    <citation type="submission" date="2025-09" db="UniProtKB">
        <authorList>
            <consortium name="EnsemblPlants"/>
        </authorList>
    </citation>
    <scope>IDENTIFICATION</scope>
</reference>
<sequence length="100" mass="10502">MQGNKPAGVLFLLVVAALLLAVTAGAYSGRVILSDAAATKRVEDMVAPELSWAAGLLGDGIGESGLDKDKQVCLKNKNCGAECKGCSYTRPCTFEEKCRH</sequence>
<evidence type="ECO:0000313" key="2">
    <source>
        <dbReference type="Proteomes" id="UP001732700"/>
    </source>
</evidence>
<keyword evidence="2" id="KW-1185">Reference proteome</keyword>